<evidence type="ECO:0000313" key="4">
    <source>
        <dbReference type="Proteomes" id="UP000627538"/>
    </source>
</evidence>
<dbReference type="RefSeq" id="WP_191072163.1">
    <property type="nucleotide sequence ID" value="NZ_CP060506.1"/>
</dbReference>
<dbReference type="EMBL" id="JACRUO010000002">
    <property type="protein sequence ID" value="MBD3690062.1"/>
    <property type="molecule type" value="Genomic_DNA"/>
</dbReference>
<dbReference type="AlphaFoldDB" id="A0A8I0G8X5"/>
<keyword evidence="1" id="KW-0812">Transmembrane</keyword>
<keyword evidence="4" id="KW-1185">Reference proteome</keyword>
<accession>A0A8I0G8X5</accession>
<sequence>MSRRPHRSFVDPRFLAGVFLIVLSVILAVVVLRQAHTGMIVYQARADIAAGDHIGASDVATVEVRVPEGRYVGAGELPRNAVATRSIGTGELVAVSSIADRADAHPLVLTLAQPIASSVRRGDVLTLWAVPDGGTGEGQAETPVVLSESAVYISSTPRQSVAMQGNEVEVRVPGDDVPAVLEALAREVPLIAVAGTR</sequence>
<feature type="transmembrane region" description="Helical" evidence="1">
    <location>
        <begin position="12"/>
        <end position="32"/>
    </location>
</feature>
<protein>
    <recommendedName>
        <fullName evidence="2">SAF domain-containing protein</fullName>
    </recommendedName>
</protein>
<name>A0A8I0G8X5_9ACTO</name>
<organism evidence="3 4">
    <name type="scientific">Nanchangia anserum</name>
    <dbReference type="NCBI Taxonomy" id="2692125"/>
    <lineage>
        <taxon>Bacteria</taxon>
        <taxon>Bacillati</taxon>
        <taxon>Actinomycetota</taxon>
        <taxon>Actinomycetes</taxon>
        <taxon>Actinomycetales</taxon>
        <taxon>Actinomycetaceae</taxon>
        <taxon>Nanchangia</taxon>
    </lineage>
</organism>
<keyword evidence="1" id="KW-1133">Transmembrane helix</keyword>
<evidence type="ECO:0000313" key="3">
    <source>
        <dbReference type="EMBL" id="MBD3690062.1"/>
    </source>
</evidence>
<keyword evidence="1" id="KW-0472">Membrane</keyword>
<evidence type="ECO:0000259" key="2">
    <source>
        <dbReference type="Pfam" id="PF08666"/>
    </source>
</evidence>
<dbReference type="InterPro" id="IPR013974">
    <property type="entry name" value="SAF"/>
</dbReference>
<proteinExistence type="predicted"/>
<evidence type="ECO:0000256" key="1">
    <source>
        <dbReference type="SAM" id="Phobius"/>
    </source>
</evidence>
<feature type="domain" description="SAF" evidence="2">
    <location>
        <begin position="41"/>
        <end position="95"/>
    </location>
</feature>
<reference evidence="3 4" key="1">
    <citation type="submission" date="2020-08" db="EMBL/GenBank/DDBJ databases">
        <title>Winkia gen. nov., sp. nov., isolated from faeces of the Anser albifrons in China.</title>
        <authorList>
            <person name="Liu Q."/>
        </authorList>
    </citation>
    <scope>NUCLEOTIDE SEQUENCE [LARGE SCALE GENOMIC DNA]</scope>
    <source>
        <strain evidence="3 4">C62</strain>
    </source>
</reference>
<dbReference type="Pfam" id="PF08666">
    <property type="entry name" value="SAF"/>
    <property type="match status" value="1"/>
</dbReference>
<dbReference type="Proteomes" id="UP000627538">
    <property type="component" value="Unassembled WGS sequence"/>
</dbReference>
<gene>
    <name evidence="3" type="ORF">H8R10_07475</name>
</gene>
<comment type="caution">
    <text evidence="3">The sequence shown here is derived from an EMBL/GenBank/DDBJ whole genome shotgun (WGS) entry which is preliminary data.</text>
</comment>